<dbReference type="PROSITE" id="PS50109">
    <property type="entry name" value="HIS_KIN"/>
    <property type="match status" value="1"/>
</dbReference>
<evidence type="ECO:0000313" key="14">
    <source>
        <dbReference type="EMBL" id="MDN4165174.1"/>
    </source>
</evidence>
<keyword evidence="7" id="KW-0418">Kinase</keyword>
<dbReference type="PANTHER" id="PTHR43065:SF46">
    <property type="entry name" value="C4-DICARBOXYLATE TRANSPORT SENSOR PROTEIN DCTB"/>
    <property type="match status" value="1"/>
</dbReference>
<feature type="transmembrane region" description="Helical" evidence="11">
    <location>
        <begin position="9"/>
        <end position="30"/>
    </location>
</feature>
<evidence type="ECO:0000256" key="5">
    <source>
        <dbReference type="ARBA" id="ARBA00022679"/>
    </source>
</evidence>
<gene>
    <name evidence="14" type="ORF">QWY31_06660</name>
</gene>
<feature type="transmembrane region" description="Helical" evidence="11">
    <location>
        <begin position="433"/>
        <end position="454"/>
    </location>
</feature>
<feature type="transmembrane region" description="Helical" evidence="11">
    <location>
        <begin position="234"/>
        <end position="252"/>
    </location>
</feature>
<dbReference type="SUPFAM" id="SSF47384">
    <property type="entry name" value="Homodimeric domain of signal transducing histidine kinase"/>
    <property type="match status" value="1"/>
</dbReference>
<accession>A0ABT8F4K1</accession>
<protein>
    <recommendedName>
        <fullName evidence="3">histidine kinase</fullName>
        <ecNumber evidence="3">2.7.13.3</ecNumber>
    </recommendedName>
</protein>
<comment type="catalytic activity">
    <reaction evidence="1">
        <text>ATP + protein L-histidine = ADP + protein N-phospho-L-histidine.</text>
        <dbReference type="EC" id="2.7.13.3"/>
    </reaction>
</comment>
<feature type="transmembrane region" description="Helical" evidence="11">
    <location>
        <begin position="281"/>
        <end position="299"/>
    </location>
</feature>
<dbReference type="Gene3D" id="1.10.287.130">
    <property type="match status" value="1"/>
</dbReference>
<evidence type="ECO:0000256" key="6">
    <source>
        <dbReference type="ARBA" id="ARBA00022741"/>
    </source>
</evidence>
<evidence type="ECO:0000256" key="10">
    <source>
        <dbReference type="SAM" id="Coils"/>
    </source>
</evidence>
<organism evidence="14 15">
    <name type="scientific">Shiella aurantiaca</name>
    <dbReference type="NCBI Taxonomy" id="3058365"/>
    <lineage>
        <taxon>Bacteria</taxon>
        <taxon>Pseudomonadati</taxon>
        <taxon>Bacteroidota</taxon>
        <taxon>Cytophagia</taxon>
        <taxon>Cytophagales</taxon>
        <taxon>Shiellaceae</taxon>
        <taxon>Shiella</taxon>
    </lineage>
</organism>
<keyword evidence="9" id="KW-0902">Two-component regulatory system</keyword>
<dbReference type="InterPro" id="IPR003661">
    <property type="entry name" value="HisK_dim/P_dom"/>
</dbReference>
<name>A0ABT8F4K1_9BACT</name>
<dbReference type="InterPro" id="IPR003594">
    <property type="entry name" value="HATPase_dom"/>
</dbReference>
<feature type="domain" description="HAMP" evidence="13">
    <location>
        <begin position="933"/>
        <end position="985"/>
    </location>
</feature>
<feature type="domain" description="Histidine kinase" evidence="12">
    <location>
        <begin position="1002"/>
        <end position="1213"/>
    </location>
</feature>
<keyword evidence="11" id="KW-0812">Transmembrane</keyword>
<dbReference type="SMART" id="SM00388">
    <property type="entry name" value="HisKA"/>
    <property type="match status" value="1"/>
</dbReference>
<dbReference type="CDD" id="cd06225">
    <property type="entry name" value="HAMP"/>
    <property type="match status" value="1"/>
</dbReference>
<dbReference type="InterPro" id="IPR036097">
    <property type="entry name" value="HisK_dim/P_sf"/>
</dbReference>
<sequence length="1214" mass="138954">MERSIPRPAILLAITAIISFGLSYLLVFLLERNDQQNLSYIQQEISQKIEAYEAFYASLSTDNLTPSYLQDKKAESPIPFYVYKGGRIVFWSDFSLVPDYQEVGGREGLRLVNLSQGTYLEIIHRKTSAKGDWEVVGLLPIYKKLRINNGYINTGYSADIFPTQRIKIYNSEFPNSYPVFYGRTYLFSISFFDSYQLPSLAKVFFAVFYILSFILAFWASWRMFMGLRANKSKYAVWPIVGLVIFRFSALAIDYPLSINSLALFDARNYAVSWWNPSPWDLLSNVALIFLVLQVLGLWLERLRHQGIRIVAYVLSAFASFSGLYALFVTFFIHSPYRLHVFQLYEFSLFHYVILLILCVASLLFVLFQFYLHKQLRVLAQEGGHRGFLMIGLLIASLIAFFIKLPLLLIVLYVGFLCLLYLLNAPVSLRVLNYTSVVLLLLMIGLVSFLGAYTIDEFEQQQERSNKARFAEYIQSKSDVLGEFLLSEIQEKIKRDIFIKNRFITPFAPKQSIEQKVKRIYLNRYFDKYDVTVHVYNSMGQAIGSSPQEAPYPTIKESFALEKFATAYPGLYQVSGEDAMQNTRYLSFIDIERYNVVIGHVLIDLKLKKNIPNSVYPVLLVDKQFTQQQANSDYDYALYNAQGISYHAGSFDYLRNITSSDLKNEVLFTKGILRGAYHHLGVSLPDNQVIIVSKPYRKVYSILANFAFLFCLQLLVWFVILVILTARGFYYKRQINFSTKIQLYLTLAFFVPLLAVSVTNLNLIANSSKERVIEEYNERVRTLTQRLTESVDLYSRNLLSREDLYNELARSTQYTKDDINIYNTNGRLIATSQPLIYENNVLSDYINSDALYAIREAGFSRQVLDETIDQLSYQSAYMGIRAYQSGELIGIIGIPFFSARKELSEQLITVFTNTLITFTLIFILFILIGYLISQTLTTPLKYIAERLSKTSLSERNEELTWRSDDEIGLLVTEYNRMLHNLEASRKALAQQEKEQAWKEMAKQVAHEIKNPLTPMKLSLQHLQRVISDDQKVDIDRVQASIQTLLVQIELLSDIATSFSNFAQMPEPKNATFDIVPVIRQVVDLYQSDTSAEVTCSLPKQAIWVSGDAQLMSRIITNLILNGLQSVDEGQTPKIQLQAELLESTLLLQVQDNGKGIPEAIQDKVFLPNFSTKFSGSGIGLAIAKKGIEHAQGRIWFETEAGKGTVFYIELPLVKE</sequence>
<evidence type="ECO:0000256" key="9">
    <source>
        <dbReference type="ARBA" id="ARBA00023012"/>
    </source>
</evidence>
<keyword evidence="15" id="KW-1185">Reference proteome</keyword>
<evidence type="ECO:0000256" key="4">
    <source>
        <dbReference type="ARBA" id="ARBA00022553"/>
    </source>
</evidence>
<dbReference type="CDD" id="cd00075">
    <property type="entry name" value="HATPase"/>
    <property type="match status" value="1"/>
</dbReference>
<feature type="transmembrane region" description="Helical" evidence="11">
    <location>
        <begin position="348"/>
        <end position="371"/>
    </location>
</feature>
<dbReference type="CDD" id="cd00082">
    <property type="entry name" value="HisKA"/>
    <property type="match status" value="1"/>
</dbReference>
<dbReference type="InterPro" id="IPR003660">
    <property type="entry name" value="HAMP_dom"/>
</dbReference>
<dbReference type="PROSITE" id="PS50885">
    <property type="entry name" value="HAMP"/>
    <property type="match status" value="1"/>
</dbReference>
<keyword evidence="5" id="KW-0808">Transferase</keyword>
<feature type="transmembrane region" description="Helical" evidence="11">
    <location>
        <begin position="392"/>
        <end position="421"/>
    </location>
</feature>
<feature type="transmembrane region" description="Helical" evidence="11">
    <location>
        <begin position="743"/>
        <end position="764"/>
    </location>
</feature>
<dbReference type="EC" id="2.7.13.3" evidence="3"/>
<dbReference type="Pfam" id="PF00512">
    <property type="entry name" value="HisKA"/>
    <property type="match status" value="1"/>
</dbReference>
<dbReference type="EMBL" id="JAUHJS010000003">
    <property type="protein sequence ID" value="MDN4165174.1"/>
    <property type="molecule type" value="Genomic_DNA"/>
</dbReference>
<evidence type="ECO:0000256" key="3">
    <source>
        <dbReference type="ARBA" id="ARBA00012438"/>
    </source>
</evidence>
<evidence type="ECO:0000256" key="1">
    <source>
        <dbReference type="ARBA" id="ARBA00000085"/>
    </source>
</evidence>
<dbReference type="PRINTS" id="PR00344">
    <property type="entry name" value="BCTRLSENSOR"/>
</dbReference>
<dbReference type="Pfam" id="PF02518">
    <property type="entry name" value="HATPase_c"/>
    <property type="match status" value="1"/>
</dbReference>
<keyword evidence="11" id="KW-1133">Transmembrane helix</keyword>
<keyword evidence="4" id="KW-0597">Phosphoprotein</keyword>
<feature type="coiled-coil region" evidence="10">
    <location>
        <begin position="765"/>
        <end position="792"/>
    </location>
</feature>
<feature type="transmembrane region" description="Helical" evidence="11">
    <location>
        <begin position="701"/>
        <end position="723"/>
    </location>
</feature>
<feature type="transmembrane region" description="Helical" evidence="11">
    <location>
        <begin position="311"/>
        <end position="336"/>
    </location>
</feature>
<comment type="caution">
    <text evidence="14">The sequence shown here is derived from an EMBL/GenBank/DDBJ whole genome shotgun (WGS) entry which is preliminary data.</text>
</comment>
<proteinExistence type="predicted"/>
<evidence type="ECO:0000256" key="8">
    <source>
        <dbReference type="ARBA" id="ARBA00022840"/>
    </source>
</evidence>
<evidence type="ECO:0000259" key="12">
    <source>
        <dbReference type="PROSITE" id="PS50109"/>
    </source>
</evidence>
<comment type="subcellular location">
    <subcellularLocation>
        <location evidence="2">Membrane</location>
    </subcellularLocation>
</comment>
<evidence type="ECO:0000256" key="11">
    <source>
        <dbReference type="SAM" id="Phobius"/>
    </source>
</evidence>
<keyword evidence="8 14" id="KW-0067">ATP-binding</keyword>
<feature type="transmembrane region" description="Helical" evidence="11">
    <location>
        <begin position="906"/>
        <end position="931"/>
    </location>
</feature>
<dbReference type="Gene3D" id="6.10.340.10">
    <property type="match status" value="1"/>
</dbReference>
<dbReference type="SMART" id="SM00387">
    <property type="entry name" value="HATPase_c"/>
    <property type="match status" value="1"/>
</dbReference>
<reference evidence="14" key="1">
    <citation type="submission" date="2023-06" db="EMBL/GenBank/DDBJ databases">
        <title>Cytophagales bacterium Strain LB-30, isolated from soil.</title>
        <authorList>
            <person name="Liu B."/>
        </authorList>
    </citation>
    <scope>NUCLEOTIDE SEQUENCE</scope>
    <source>
        <strain evidence="14">LB-30</strain>
    </source>
</reference>
<keyword evidence="11" id="KW-0472">Membrane</keyword>
<evidence type="ECO:0000256" key="2">
    <source>
        <dbReference type="ARBA" id="ARBA00004370"/>
    </source>
</evidence>
<keyword evidence="10" id="KW-0175">Coiled coil</keyword>
<evidence type="ECO:0000313" key="15">
    <source>
        <dbReference type="Proteomes" id="UP001168552"/>
    </source>
</evidence>
<dbReference type="PANTHER" id="PTHR43065">
    <property type="entry name" value="SENSOR HISTIDINE KINASE"/>
    <property type="match status" value="1"/>
</dbReference>
<feature type="transmembrane region" description="Helical" evidence="11">
    <location>
        <begin position="203"/>
        <end position="222"/>
    </location>
</feature>
<evidence type="ECO:0000256" key="7">
    <source>
        <dbReference type="ARBA" id="ARBA00022777"/>
    </source>
</evidence>
<dbReference type="SUPFAM" id="SSF55874">
    <property type="entry name" value="ATPase domain of HSP90 chaperone/DNA topoisomerase II/histidine kinase"/>
    <property type="match status" value="1"/>
</dbReference>
<keyword evidence="6" id="KW-0547">Nucleotide-binding</keyword>
<dbReference type="GO" id="GO:0005524">
    <property type="term" value="F:ATP binding"/>
    <property type="evidence" value="ECO:0007669"/>
    <property type="project" value="UniProtKB-KW"/>
</dbReference>
<dbReference type="InterPro" id="IPR004358">
    <property type="entry name" value="Sig_transdc_His_kin-like_C"/>
</dbReference>
<dbReference type="RefSeq" id="WP_320003703.1">
    <property type="nucleotide sequence ID" value="NZ_JAUHJS010000003.1"/>
</dbReference>
<dbReference type="InterPro" id="IPR005467">
    <property type="entry name" value="His_kinase_dom"/>
</dbReference>
<evidence type="ECO:0000259" key="13">
    <source>
        <dbReference type="PROSITE" id="PS50885"/>
    </source>
</evidence>
<dbReference type="InterPro" id="IPR036890">
    <property type="entry name" value="HATPase_C_sf"/>
</dbReference>
<dbReference type="Gene3D" id="3.30.565.10">
    <property type="entry name" value="Histidine kinase-like ATPase, C-terminal domain"/>
    <property type="match status" value="1"/>
</dbReference>
<dbReference type="Proteomes" id="UP001168552">
    <property type="component" value="Unassembled WGS sequence"/>
</dbReference>